<organism evidence="3 4">
    <name type="scientific">Companilactobacillus farciminis</name>
    <dbReference type="NCBI Taxonomy" id="1612"/>
    <lineage>
        <taxon>Bacteria</taxon>
        <taxon>Bacillati</taxon>
        <taxon>Bacillota</taxon>
        <taxon>Bacilli</taxon>
        <taxon>Lactobacillales</taxon>
        <taxon>Lactobacillaceae</taxon>
        <taxon>Companilactobacillus</taxon>
    </lineage>
</organism>
<dbReference type="Proteomes" id="UP000295257">
    <property type="component" value="Unassembled WGS sequence"/>
</dbReference>
<reference evidence="3" key="2">
    <citation type="submission" date="2019-02" db="EMBL/GenBank/DDBJ databases">
        <authorList>
            <person name="Buron G."/>
            <person name="Chaylann A."/>
            <person name="Dolejs I."/>
            <person name="Forster J."/>
            <person name="Miks M.H."/>
        </authorList>
    </citation>
    <scope>NUCLEOTIDE SEQUENCE</scope>
    <source>
        <strain evidence="3">ATCC 29644</strain>
    </source>
</reference>
<gene>
    <name evidence="3" type="ORF">C5L30_002234</name>
    <name evidence="2" type="ORF">K8V88_03950</name>
</gene>
<evidence type="ECO:0000313" key="4">
    <source>
        <dbReference type="Proteomes" id="UP000295257"/>
    </source>
</evidence>
<feature type="transmembrane region" description="Helical" evidence="1">
    <location>
        <begin position="38"/>
        <end position="58"/>
    </location>
</feature>
<accession>A0A4R5NI94</accession>
<dbReference type="OrthoDB" id="2314339at2"/>
<evidence type="ECO:0000313" key="2">
    <source>
        <dbReference type="EMBL" id="HJF86570.1"/>
    </source>
</evidence>
<dbReference type="Proteomes" id="UP000747013">
    <property type="component" value="Unassembled WGS sequence"/>
</dbReference>
<feature type="transmembrane region" description="Helical" evidence="1">
    <location>
        <begin position="12"/>
        <end position="32"/>
    </location>
</feature>
<reference evidence="2" key="4">
    <citation type="submission" date="2021-09" db="EMBL/GenBank/DDBJ databases">
        <authorList>
            <person name="Gilroy R."/>
        </authorList>
    </citation>
    <scope>NUCLEOTIDE SEQUENCE</scope>
    <source>
        <strain evidence="2">7886</strain>
    </source>
</reference>
<keyword evidence="1" id="KW-0812">Transmembrane</keyword>
<dbReference type="EMBL" id="DYWC01000089">
    <property type="protein sequence ID" value="HJF86570.1"/>
    <property type="molecule type" value="Genomic_DNA"/>
</dbReference>
<dbReference type="EMBL" id="PUFN01000006">
    <property type="protein sequence ID" value="TDG74289.1"/>
    <property type="molecule type" value="Genomic_DNA"/>
</dbReference>
<proteinExistence type="predicted"/>
<dbReference type="RefSeq" id="WP_010018652.1">
    <property type="nucleotide sequence ID" value="NZ_BHYW01000002.1"/>
</dbReference>
<reference evidence="2" key="3">
    <citation type="journal article" date="2021" name="PeerJ">
        <title>Extensive microbial diversity within the chicken gut microbiome revealed by metagenomics and culture.</title>
        <authorList>
            <person name="Gilroy R."/>
            <person name="Ravi A."/>
            <person name="Getino M."/>
            <person name="Pursley I."/>
            <person name="Horton D.L."/>
            <person name="Alikhan N.F."/>
            <person name="Baker D."/>
            <person name="Gharbi K."/>
            <person name="Hall N."/>
            <person name="Watson M."/>
            <person name="Adriaenssens E.M."/>
            <person name="Foster-Nyarko E."/>
            <person name="Jarju S."/>
            <person name="Secka A."/>
            <person name="Antonio M."/>
            <person name="Oren A."/>
            <person name="Chaudhuri R.R."/>
            <person name="La Ragione R."/>
            <person name="Hildebrand F."/>
            <person name="Pallen M.J."/>
        </authorList>
    </citation>
    <scope>NUCLEOTIDE SEQUENCE</scope>
    <source>
        <strain evidence="2">7886</strain>
    </source>
</reference>
<keyword evidence="4" id="KW-1185">Reference proteome</keyword>
<evidence type="ECO:0000313" key="3">
    <source>
        <dbReference type="EMBL" id="TDG74289.1"/>
    </source>
</evidence>
<comment type="caution">
    <text evidence="3">The sequence shown here is derived from an EMBL/GenBank/DDBJ whole genome shotgun (WGS) entry which is preliminary data.</text>
</comment>
<evidence type="ECO:0000256" key="1">
    <source>
        <dbReference type="SAM" id="Phobius"/>
    </source>
</evidence>
<keyword evidence="1" id="KW-0472">Membrane</keyword>
<keyword evidence="1" id="KW-1133">Transmembrane helix</keyword>
<protein>
    <submittedName>
        <fullName evidence="3">Uncharacterized protein</fullName>
    </submittedName>
</protein>
<name>A0A4R5NI94_9LACO</name>
<sequence length="172" mass="19837">MEKSFARKLNWKPLLNSLIFGAAIGSFVYIIFRHDLTAGIIWGLIGFFIQSMVIYPRYLPSLYGQWKITEGNVSYYDYSTWTKRIKAIFLPLAKKQKAISFDDILSYSLVVTKKSNKWTPHYIILKVDDGHDVALDLSWNLLKSGAPQKDVEWVVDFITNKLNQKTVKVLQA</sequence>
<reference evidence="3 4" key="1">
    <citation type="journal article" date="2019" name="Appl. Microbiol. Biotechnol.">
        <title>Uncovering carbohydrate metabolism through a genotype-phenotype association study of 56 lactic acid bacteria genomes.</title>
        <authorList>
            <person name="Buron-Moles G."/>
            <person name="Chailyan A."/>
            <person name="Dolejs I."/>
            <person name="Forster J."/>
            <person name="Miks M.H."/>
        </authorList>
    </citation>
    <scope>NUCLEOTIDE SEQUENCE [LARGE SCALE GENOMIC DNA]</scope>
    <source>
        <strain evidence="3 4">ATCC 29644</strain>
    </source>
</reference>
<dbReference type="AlphaFoldDB" id="A0A4R5NI94"/>